<organism evidence="4 5">
    <name type="scientific">Luteipulveratus mongoliensis</name>
    <dbReference type="NCBI Taxonomy" id="571913"/>
    <lineage>
        <taxon>Bacteria</taxon>
        <taxon>Bacillati</taxon>
        <taxon>Actinomycetota</taxon>
        <taxon>Actinomycetes</taxon>
        <taxon>Micrococcales</taxon>
        <taxon>Dermacoccaceae</taxon>
        <taxon>Luteipulveratus</taxon>
    </lineage>
</organism>
<name>A0A0K1JEX1_9MICO</name>
<gene>
    <name evidence="4" type="ORF">VV02_04285</name>
</gene>
<dbReference type="OrthoDB" id="3239744at2"/>
<keyword evidence="5" id="KW-1185">Reference proteome</keyword>
<dbReference type="RefSeq" id="WP_052590111.1">
    <property type="nucleotide sequence ID" value="NZ_CP011112.1"/>
</dbReference>
<dbReference type="Gene3D" id="3.40.50.300">
    <property type="entry name" value="P-loop containing nucleotide triphosphate hydrolases"/>
    <property type="match status" value="2"/>
</dbReference>
<proteinExistence type="predicted"/>
<dbReference type="KEGG" id="lmoi:VV02_04285"/>
<reference evidence="4 5" key="1">
    <citation type="submission" date="2015-03" db="EMBL/GenBank/DDBJ databases">
        <title>Luteipulveratus halotolerans sp. nov., a novel actinobacterium (Dermacoccaceae) from Sarawak, Malaysia.</title>
        <authorList>
            <person name="Juboi H."/>
            <person name="Basik A."/>
            <person name="Shamsul S.S."/>
            <person name="Arnold P."/>
            <person name="Schmitt E.K."/>
            <person name="Sanglier J.-J."/>
            <person name="Yeo T."/>
        </authorList>
    </citation>
    <scope>NUCLEOTIDE SEQUENCE [LARGE SCALE GENOMIC DNA]</scope>
    <source>
        <strain evidence="4 5">MN07-A0370</strain>
    </source>
</reference>
<dbReference type="Proteomes" id="UP000066480">
    <property type="component" value="Chromosome"/>
</dbReference>
<accession>A0A0K1JEX1</accession>
<dbReference type="AlphaFoldDB" id="A0A0K1JEX1"/>
<dbReference type="InterPro" id="IPR027417">
    <property type="entry name" value="P-loop_NTPase"/>
</dbReference>
<evidence type="ECO:0000256" key="1">
    <source>
        <dbReference type="ARBA" id="ARBA00022741"/>
    </source>
</evidence>
<dbReference type="PANTHER" id="PTHR42855:SF1">
    <property type="entry name" value="ABC TRANSPORTER DOMAIN-CONTAINING PROTEIN"/>
    <property type="match status" value="1"/>
</dbReference>
<keyword evidence="1" id="KW-0547">Nucleotide-binding</keyword>
<dbReference type="SMART" id="SM00382">
    <property type="entry name" value="AAA"/>
    <property type="match status" value="2"/>
</dbReference>
<dbReference type="Pfam" id="PF00005">
    <property type="entry name" value="ABC_tran"/>
    <property type="match status" value="2"/>
</dbReference>
<protein>
    <submittedName>
        <fullName evidence="4">Antibiotic ABC transporter ATP-binding protein</fullName>
    </submittedName>
</protein>
<dbReference type="SUPFAM" id="SSF52540">
    <property type="entry name" value="P-loop containing nucleoside triphosphate hydrolases"/>
    <property type="match status" value="2"/>
</dbReference>
<evidence type="ECO:0000259" key="3">
    <source>
        <dbReference type="PROSITE" id="PS50893"/>
    </source>
</evidence>
<dbReference type="PATRIC" id="fig|571913.6.peg.876"/>
<dbReference type="InterPro" id="IPR051309">
    <property type="entry name" value="ABCF_ATPase"/>
</dbReference>
<dbReference type="STRING" id="571913.VV02_04285"/>
<evidence type="ECO:0000313" key="5">
    <source>
        <dbReference type="Proteomes" id="UP000066480"/>
    </source>
</evidence>
<evidence type="ECO:0000256" key="2">
    <source>
        <dbReference type="ARBA" id="ARBA00022840"/>
    </source>
</evidence>
<dbReference type="FunFam" id="3.40.50.300:FF:000011">
    <property type="entry name" value="Putative ABC transporter ATP-binding component"/>
    <property type="match status" value="1"/>
</dbReference>
<sequence>MSIARTTSGPSSATSLVIRDITKSYDTRVILDGIDLTVHPGQRVGLVGENGAGKSTLIRIVTGREPADGGEVVTPDDLGYLAQDSGLDLSATVGQVLKEALAPLHDAVRRLEVLAADLTDPAVAQEYDDVLSWATMHDAWDADRRAAIAAQRLGLEKIEPDRIVSELSGGQRTRLALAALLTRQPECVVLDEPTNHLDDDALDFLESQLIQLPGIVLVASHDRVFLDRACTAVVDLDPAHLGTDGDGGRRFTGNYTAYLGHKRASRRRWEEAFLEQQEELNLLRAKTKTTNLDIAHNRGPRDNDKFIYKFKGANVQTAVRHRIRDAEQKIALIERELIPKPPAPLEFSGSFEAKQAGSVSVRDLVVRDRVSIPRLDVGPSEHLLITGPNGCGKSTLLAVLAGRIAADAGSINVQARRVGFLEQDVVFAEPRRTPREEYDAAAGPLVPLGDLGLLHPRDLGRPIGDLSEGQQRRLTVALIIARQPDLLLLDEVTNHLSLSLVEELESALVTTPATVIVASHDRWLRRRWVGTTLPLAAAVPR</sequence>
<dbReference type="InterPro" id="IPR017871">
    <property type="entry name" value="ABC_transporter-like_CS"/>
</dbReference>
<evidence type="ECO:0000313" key="4">
    <source>
        <dbReference type="EMBL" id="AKU15262.1"/>
    </source>
</evidence>
<feature type="domain" description="ABC transporter" evidence="3">
    <location>
        <begin position="16"/>
        <end position="263"/>
    </location>
</feature>
<dbReference type="EMBL" id="CP011112">
    <property type="protein sequence ID" value="AKU15262.1"/>
    <property type="molecule type" value="Genomic_DNA"/>
</dbReference>
<keyword evidence="2 4" id="KW-0067">ATP-binding</keyword>
<dbReference type="GO" id="GO:0005524">
    <property type="term" value="F:ATP binding"/>
    <property type="evidence" value="ECO:0007669"/>
    <property type="project" value="UniProtKB-KW"/>
</dbReference>
<dbReference type="PROSITE" id="PS50893">
    <property type="entry name" value="ABC_TRANSPORTER_2"/>
    <property type="match status" value="1"/>
</dbReference>
<dbReference type="CDD" id="cd03221">
    <property type="entry name" value="ABCF_EF-3"/>
    <property type="match status" value="1"/>
</dbReference>
<dbReference type="InterPro" id="IPR003439">
    <property type="entry name" value="ABC_transporter-like_ATP-bd"/>
</dbReference>
<dbReference type="PANTHER" id="PTHR42855">
    <property type="entry name" value="ABC TRANSPORTER ATP-BINDING SUBUNIT"/>
    <property type="match status" value="1"/>
</dbReference>
<dbReference type="GO" id="GO:0016887">
    <property type="term" value="F:ATP hydrolysis activity"/>
    <property type="evidence" value="ECO:0007669"/>
    <property type="project" value="InterPro"/>
</dbReference>
<dbReference type="PROSITE" id="PS00211">
    <property type="entry name" value="ABC_TRANSPORTER_1"/>
    <property type="match status" value="1"/>
</dbReference>
<dbReference type="InterPro" id="IPR003593">
    <property type="entry name" value="AAA+_ATPase"/>
</dbReference>